<evidence type="ECO:0000256" key="2">
    <source>
        <dbReference type="ARBA" id="ARBA00022475"/>
    </source>
</evidence>
<protein>
    <submittedName>
        <fullName evidence="8">Cytochrome b, putative</fullName>
    </submittedName>
</protein>
<keyword evidence="2" id="KW-1003">Cell membrane</keyword>
<proteinExistence type="predicted"/>
<gene>
    <name evidence="8" type="ORF">MED297_09106</name>
</gene>
<dbReference type="OrthoDB" id="196472at2"/>
<evidence type="ECO:0000256" key="5">
    <source>
        <dbReference type="ARBA" id="ARBA00023136"/>
    </source>
</evidence>
<sequence length="200" mass="21855">MNPNLSNSSTQSAPTVLVWDLLVRIFHWSLVGFFSLSYVTGDSGSQVHILSGYTIAGLLGFRLVWGIIGTQHARFSDFVSHPGTILQYLQSIVSGTARRYLGHNPAGGIMILLLLSGLTVTVFTGTMLAGFEGQGPLASSPILQLDEHWIEEVHEVTASILVFAVLLHVSGVIFSSRMHQENLVKAMITGRKKQQEKDHD</sequence>
<dbReference type="InterPro" id="IPR051542">
    <property type="entry name" value="Hydrogenase_cytochrome"/>
</dbReference>
<dbReference type="GO" id="GO:0009055">
    <property type="term" value="F:electron transfer activity"/>
    <property type="evidence" value="ECO:0007669"/>
    <property type="project" value="InterPro"/>
</dbReference>
<keyword evidence="4 6" id="KW-1133">Transmembrane helix</keyword>
<dbReference type="PANTHER" id="PTHR30485:SF2">
    <property type="entry name" value="BLL0597 PROTEIN"/>
    <property type="match status" value="1"/>
</dbReference>
<organism evidence="8 9">
    <name type="scientific">Reinekea blandensis MED297</name>
    <dbReference type="NCBI Taxonomy" id="314283"/>
    <lineage>
        <taxon>Bacteria</taxon>
        <taxon>Pseudomonadati</taxon>
        <taxon>Pseudomonadota</taxon>
        <taxon>Gammaproteobacteria</taxon>
        <taxon>Oceanospirillales</taxon>
        <taxon>Saccharospirillaceae</taxon>
        <taxon>Reinekea</taxon>
    </lineage>
</organism>
<dbReference type="GO" id="GO:0022904">
    <property type="term" value="P:respiratory electron transport chain"/>
    <property type="evidence" value="ECO:0007669"/>
    <property type="project" value="InterPro"/>
</dbReference>
<feature type="transmembrane region" description="Helical" evidence="6">
    <location>
        <begin position="47"/>
        <end position="68"/>
    </location>
</feature>
<evidence type="ECO:0000256" key="1">
    <source>
        <dbReference type="ARBA" id="ARBA00004651"/>
    </source>
</evidence>
<dbReference type="STRING" id="314283.MED297_09106"/>
<dbReference type="HOGENOM" id="CLU_078451_2_1_6"/>
<feature type="transmembrane region" description="Helical" evidence="6">
    <location>
        <begin position="156"/>
        <end position="175"/>
    </location>
</feature>
<comment type="caution">
    <text evidence="8">The sequence shown here is derived from an EMBL/GenBank/DDBJ whole genome shotgun (WGS) entry which is preliminary data.</text>
</comment>
<evidence type="ECO:0000256" key="4">
    <source>
        <dbReference type="ARBA" id="ARBA00022989"/>
    </source>
</evidence>
<reference evidence="8 9" key="1">
    <citation type="submission" date="2006-02" db="EMBL/GenBank/DDBJ databases">
        <authorList>
            <person name="Pinhassi J."/>
            <person name="Pedros-Alio C."/>
            <person name="Ferriera S."/>
            <person name="Johnson J."/>
            <person name="Kravitz S."/>
            <person name="Halpern A."/>
            <person name="Remington K."/>
            <person name="Beeson K."/>
            <person name="Tran B."/>
            <person name="Rogers Y.-H."/>
            <person name="Friedman R."/>
            <person name="Venter J.C."/>
        </authorList>
    </citation>
    <scope>NUCLEOTIDE SEQUENCE [LARGE SCALE GENOMIC DNA]</scope>
    <source>
        <strain evidence="8 9">MED297</strain>
    </source>
</reference>
<comment type="subcellular location">
    <subcellularLocation>
        <location evidence="1">Cell membrane</location>
        <topology evidence="1">Multi-pass membrane protein</topology>
    </subcellularLocation>
</comment>
<name>A4BGK5_9GAMM</name>
<evidence type="ECO:0000256" key="6">
    <source>
        <dbReference type="SAM" id="Phobius"/>
    </source>
</evidence>
<accession>A4BGK5</accession>
<feature type="domain" description="Cytochrome b561 bacterial/Ni-hydrogenase" evidence="7">
    <location>
        <begin position="18"/>
        <end position="190"/>
    </location>
</feature>
<dbReference type="Pfam" id="PF01292">
    <property type="entry name" value="Ni_hydr_CYTB"/>
    <property type="match status" value="1"/>
</dbReference>
<dbReference type="RefSeq" id="WP_008046060.1">
    <property type="nucleotide sequence ID" value="NZ_CH724152.1"/>
</dbReference>
<dbReference type="Proteomes" id="UP000005953">
    <property type="component" value="Unassembled WGS sequence"/>
</dbReference>
<dbReference type="EMBL" id="AAOE01000016">
    <property type="protein sequence ID" value="EAR08811.1"/>
    <property type="molecule type" value="Genomic_DNA"/>
</dbReference>
<dbReference type="GO" id="GO:0020037">
    <property type="term" value="F:heme binding"/>
    <property type="evidence" value="ECO:0007669"/>
    <property type="project" value="TreeGrafter"/>
</dbReference>
<feature type="transmembrane region" description="Helical" evidence="6">
    <location>
        <begin position="21"/>
        <end position="41"/>
    </location>
</feature>
<evidence type="ECO:0000256" key="3">
    <source>
        <dbReference type="ARBA" id="ARBA00022692"/>
    </source>
</evidence>
<dbReference type="InterPro" id="IPR011577">
    <property type="entry name" value="Cyt_b561_bac/Ni-Hgenase"/>
</dbReference>
<feature type="transmembrane region" description="Helical" evidence="6">
    <location>
        <begin position="108"/>
        <end position="131"/>
    </location>
</feature>
<dbReference type="AlphaFoldDB" id="A4BGK5"/>
<dbReference type="SUPFAM" id="SSF81342">
    <property type="entry name" value="Transmembrane di-heme cytochromes"/>
    <property type="match status" value="1"/>
</dbReference>
<evidence type="ECO:0000313" key="9">
    <source>
        <dbReference type="Proteomes" id="UP000005953"/>
    </source>
</evidence>
<dbReference type="Gene3D" id="1.20.950.20">
    <property type="entry name" value="Transmembrane di-heme cytochromes, Chain C"/>
    <property type="match status" value="1"/>
</dbReference>
<evidence type="ECO:0000259" key="7">
    <source>
        <dbReference type="Pfam" id="PF01292"/>
    </source>
</evidence>
<keyword evidence="9" id="KW-1185">Reference proteome</keyword>
<dbReference type="PANTHER" id="PTHR30485">
    <property type="entry name" value="NI/FE-HYDROGENASE 1 B-TYPE CYTOCHROME SUBUNIT"/>
    <property type="match status" value="1"/>
</dbReference>
<keyword evidence="3 6" id="KW-0812">Transmembrane</keyword>
<evidence type="ECO:0000313" key="8">
    <source>
        <dbReference type="EMBL" id="EAR08811.1"/>
    </source>
</evidence>
<dbReference type="InterPro" id="IPR016174">
    <property type="entry name" value="Di-haem_cyt_TM"/>
</dbReference>
<keyword evidence="5 6" id="KW-0472">Membrane</keyword>
<dbReference type="GO" id="GO:0005886">
    <property type="term" value="C:plasma membrane"/>
    <property type="evidence" value="ECO:0007669"/>
    <property type="project" value="UniProtKB-SubCell"/>
</dbReference>